<keyword evidence="2" id="KW-1185">Reference proteome</keyword>
<accession>A0ABV2JHA8</accession>
<protein>
    <submittedName>
        <fullName evidence="1">Uncharacterized protein</fullName>
    </submittedName>
</protein>
<dbReference type="RefSeq" id="WP_354369856.1">
    <property type="nucleotide sequence ID" value="NZ_JBEPLN010000047.1"/>
</dbReference>
<organism evidence="1 2">
    <name type="scientific">Streptococcus porcorum</name>
    <dbReference type="NCBI Taxonomy" id="701526"/>
    <lineage>
        <taxon>Bacteria</taxon>
        <taxon>Bacillati</taxon>
        <taxon>Bacillota</taxon>
        <taxon>Bacilli</taxon>
        <taxon>Lactobacillales</taxon>
        <taxon>Streptococcaceae</taxon>
        <taxon>Streptococcus</taxon>
    </lineage>
</organism>
<proteinExistence type="predicted"/>
<dbReference type="EMBL" id="JBEPLN010000047">
    <property type="protein sequence ID" value="MET3635153.1"/>
    <property type="molecule type" value="Genomic_DNA"/>
</dbReference>
<evidence type="ECO:0000313" key="1">
    <source>
        <dbReference type="EMBL" id="MET3635153.1"/>
    </source>
</evidence>
<gene>
    <name evidence="1" type="ORF">ABID28_001815</name>
</gene>
<reference evidence="1 2" key="1">
    <citation type="submission" date="2024-06" db="EMBL/GenBank/DDBJ databases">
        <title>Genomic Encyclopedia of Type Strains, Phase IV (KMG-IV): sequencing the most valuable type-strain genomes for metagenomic binning, comparative biology and taxonomic classification.</title>
        <authorList>
            <person name="Goeker M."/>
        </authorList>
    </citation>
    <scope>NUCLEOTIDE SEQUENCE [LARGE SCALE GENOMIC DNA]</scope>
    <source>
        <strain evidence="1 2">DSM 28302</strain>
    </source>
</reference>
<sequence length="80" mass="9158">MVSLRGENPLPPVGFDVPKEFSGILNQEREDGFRWFAIKVKGIVVKEPFGKGEYRLSRIDAIESLGENETPFRYVLPFDE</sequence>
<evidence type="ECO:0000313" key="2">
    <source>
        <dbReference type="Proteomes" id="UP001549037"/>
    </source>
</evidence>
<dbReference type="Proteomes" id="UP001549037">
    <property type="component" value="Unassembled WGS sequence"/>
</dbReference>
<comment type="caution">
    <text evidence="1">The sequence shown here is derived from an EMBL/GenBank/DDBJ whole genome shotgun (WGS) entry which is preliminary data.</text>
</comment>
<name>A0ABV2JHA8_9STRE</name>